<name>B5GN36_STRCL</name>
<protein>
    <recommendedName>
        <fullName evidence="3">Holin</fullName>
    </recommendedName>
</protein>
<evidence type="ECO:0008006" key="3">
    <source>
        <dbReference type="Google" id="ProtNLM"/>
    </source>
</evidence>
<keyword evidence="2" id="KW-1185">Reference proteome</keyword>
<sequence length="83" mass="8365">MKDTTKRPIRTVLQTAIGLAAMLPGIVEASGIPQTLPWVAGALAIAGAITRVMALPVVEAILTRLGLGLTPAPTPAAPAESQG</sequence>
<geneLocation type="plasmid" evidence="1 2">
    <name>pSCL4</name>
</geneLocation>
<dbReference type="Proteomes" id="UP000002357">
    <property type="component" value="Plasmid pSCL4"/>
</dbReference>
<gene>
    <name evidence="1" type="ORF">SCLAV_p0791</name>
</gene>
<dbReference type="GeneID" id="93733903"/>
<dbReference type="EMBL" id="CM000914">
    <property type="protein sequence ID" value="EFG04278.2"/>
    <property type="molecule type" value="Genomic_DNA"/>
</dbReference>
<accession>B5GN36</accession>
<dbReference type="RefSeq" id="WP_003953153.1">
    <property type="nucleotide sequence ID" value="NZ_CM000914.1"/>
</dbReference>
<dbReference type="eggNOG" id="ENOG5034A3E">
    <property type="taxonomic scope" value="Bacteria"/>
</dbReference>
<keyword evidence="1" id="KW-0614">Plasmid</keyword>
<reference evidence="1 2" key="1">
    <citation type="journal article" date="2010" name="Genome Biol. Evol.">
        <title>The sequence of a 1.8-mb bacterial linear plasmid reveals a rich evolutionary reservoir of secondary metabolic pathways.</title>
        <authorList>
            <person name="Medema M.H."/>
            <person name="Trefzer A."/>
            <person name="Kovalchuk A."/>
            <person name="van den Berg M."/>
            <person name="Mueller U."/>
            <person name="Heijne W."/>
            <person name="Wu L."/>
            <person name="Alam M.T."/>
            <person name="Ronning C.M."/>
            <person name="Nierman W.C."/>
            <person name="Bovenberg R.A.L."/>
            <person name="Breitling R."/>
            <person name="Takano E."/>
        </authorList>
    </citation>
    <scope>NUCLEOTIDE SEQUENCE [LARGE SCALE GENOMIC DNA]</scope>
    <source>
        <strain evidence="2">ATCC 27064 / DSM 738 / JCM 4710 / NBRC 13307 / NCIMB 12785 / NRRL 3585 / VKM Ac-602</strain>
        <plasmid evidence="1">pSCL4</plasmid>
    </source>
</reference>
<dbReference type="KEGG" id="sclf:BB341_28175"/>
<dbReference type="OrthoDB" id="4329894at2"/>
<dbReference type="AlphaFoldDB" id="B5GN36"/>
<proteinExistence type="predicted"/>
<evidence type="ECO:0000313" key="2">
    <source>
        <dbReference type="Proteomes" id="UP000002357"/>
    </source>
</evidence>
<evidence type="ECO:0000313" key="1">
    <source>
        <dbReference type="EMBL" id="EFG04278.2"/>
    </source>
</evidence>
<organism evidence="1 2">
    <name type="scientific">Streptomyces clavuligerus</name>
    <dbReference type="NCBI Taxonomy" id="1901"/>
    <lineage>
        <taxon>Bacteria</taxon>
        <taxon>Bacillati</taxon>
        <taxon>Actinomycetota</taxon>
        <taxon>Actinomycetes</taxon>
        <taxon>Kitasatosporales</taxon>
        <taxon>Streptomycetaceae</taxon>
        <taxon>Streptomyces</taxon>
    </lineage>
</organism>